<protein>
    <submittedName>
        <fullName evidence="1">Uncharacterized protein</fullName>
    </submittedName>
</protein>
<comment type="caution">
    <text evidence="1">The sequence shown here is derived from an EMBL/GenBank/DDBJ whole genome shotgun (WGS) entry which is preliminary data.</text>
</comment>
<name>A0ABC9V8U3_ACIBA</name>
<reference evidence="1 2" key="1">
    <citation type="journal article" date="2014" name="MBio">
        <title>New insights into dissemination and variation of the health care-associated pathogen Acinetobacter baumannii from genomic analysis.</title>
        <authorList>
            <person name="Wright M.S."/>
            <person name="Haft D.H."/>
            <person name="Harkins D.M."/>
            <person name="Perez F."/>
            <person name="Hujer K.M."/>
            <person name="Bajaksouzian S."/>
            <person name="Benard M.F."/>
            <person name="Jacobs M.R."/>
            <person name="Bonomo R.A."/>
            <person name="Adams M.D."/>
        </authorList>
    </citation>
    <scope>NUCLEOTIDE SEQUENCE [LARGE SCALE GENOMIC DNA]</scope>
    <source>
        <strain evidence="1 2">UH5307</strain>
    </source>
</reference>
<evidence type="ECO:0000313" key="2">
    <source>
        <dbReference type="Proteomes" id="UP000018906"/>
    </source>
</evidence>
<sequence>MRVSHRQLIILNTPNQWLGVFFYIKKAIRKELFQRIIDTKE</sequence>
<organism evidence="1 2">
    <name type="scientific">Acinetobacter baumannii UH5307</name>
    <dbReference type="NCBI Taxonomy" id="1398973"/>
    <lineage>
        <taxon>Bacteria</taxon>
        <taxon>Pseudomonadati</taxon>
        <taxon>Pseudomonadota</taxon>
        <taxon>Gammaproteobacteria</taxon>
        <taxon>Moraxellales</taxon>
        <taxon>Moraxellaceae</taxon>
        <taxon>Acinetobacter</taxon>
        <taxon>Acinetobacter calcoaceticus/baumannii complex</taxon>
    </lineage>
</organism>
<dbReference type="EMBL" id="AYFO01000012">
    <property type="protein sequence ID" value="ETQ90423.1"/>
    <property type="molecule type" value="Genomic_DNA"/>
</dbReference>
<evidence type="ECO:0000313" key="1">
    <source>
        <dbReference type="EMBL" id="ETQ90423.1"/>
    </source>
</evidence>
<dbReference type="Proteomes" id="UP000018906">
    <property type="component" value="Unassembled WGS sequence"/>
</dbReference>
<proteinExistence type="predicted"/>
<accession>A0ABC9V8U3</accession>
<dbReference type="AlphaFoldDB" id="A0ABC9V8U3"/>
<gene>
    <name evidence="1" type="ORF">P669_0938</name>
</gene>